<comment type="caution">
    <text evidence="1">The sequence shown here is derived from an EMBL/GenBank/DDBJ whole genome shotgun (WGS) entry which is preliminary data.</text>
</comment>
<organism evidence="1 2">
    <name type="scientific">Halalkalibaculum roseum</name>
    <dbReference type="NCBI Taxonomy" id="2709311"/>
    <lineage>
        <taxon>Bacteria</taxon>
        <taxon>Pseudomonadati</taxon>
        <taxon>Balneolota</taxon>
        <taxon>Balneolia</taxon>
        <taxon>Balneolales</taxon>
        <taxon>Balneolaceae</taxon>
        <taxon>Halalkalibaculum</taxon>
    </lineage>
</organism>
<accession>A0A6M1SRI7</accession>
<dbReference type="Proteomes" id="UP000473278">
    <property type="component" value="Unassembled WGS sequence"/>
</dbReference>
<dbReference type="InterPro" id="IPR011604">
    <property type="entry name" value="PDDEXK-like_dom_sf"/>
</dbReference>
<evidence type="ECO:0000313" key="1">
    <source>
        <dbReference type="EMBL" id="NGP78031.1"/>
    </source>
</evidence>
<dbReference type="AlphaFoldDB" id="A0A6M1SRI7"/>
<dbReference type="Pfam" id="PF13366">
    <property type="entry name" value="PDDEXK_3"/>
    <property type="match status" value="1"/>
</dbReference>
<dbReference type="EMBL" id="JAALLT010000005">
    <property type="protein sequence ID" value="NGP78031.1"/>
    <property type="molecule type" value="Genomic_DNA"/>
</dbReference>
<gene>
    <name evidence="1" type="ORF">G3570_15385</name>
</gene>
<keyword evidence="2" id="KW-1185">Reference proteome</keyword>
<protein>
    <submittedName>
        <fullName evidence="1">GxxExxY protein</fullName>
    </submittedName>
</protein>
<dbReference type="NCBIfam" id="TIGR04256">
    <property type="entry name" value="GxxExxY"/>
    <property type="match status" value="1"/>
</dbReference>
<dbReference type="Gene3D" id="3.90.320.10">
    <property type="match status" value="1"/>
</dbReference>
<sequence>MKHRELSSKIIKAFYEVYNELGPGFIESVYESALSLVLIDYGFSVKRQYPIEVYFREKIIGEFRADILVEEKVILELKSVSKIRSEHKAQLINYLKATDIDLGLLLNFGDKTEFQRYIFDKRRKPHKYP</sequence>
<dbReference type="InterPro" id="IPR026350">
    <property type="entry name" value="GxxExxY"/>
</dbReference>
<evidence type="ECO:0000313" key="2">
    <source>
        <dbReference type="Proteomes" id="UP000473278"/>
    </source>
</evidence>
<proteinExistence type="predicted"/>
<reference evidence="1 2" key="1">
    <citation type="submission" date="2020-02" db="EMBL/GenBank/DDBJ databases">
        <title>Balneolaceae bacterium YR4-1, complete genome.</title>
        <authorList>
            <person name="Li Y."/>
            <person name="Wu S."/>
        </authorList>
    </citation>
    <scope>NUCLEOTIDE SEQUENCE [LARGE SCALE GENOMIC DNA]</scope>
    <source>
        <strain evidence="1 2">YR4-1</strain>
    </source>
</reference>
<name>A0A6M1SRI7_9BACT</name>